<dbReference type="EMBL" id="CP021965">
    <property type="protein sequence ID" value="AWV33513.1"/>
    <property type="molecule type" value="Genomic_DNA"/>
</dbReference>
<organism evidence="1 2">
    <name type="scientific">Paenibacillus odorifer</name>
    <dbReference type="NCBI Taxonomy" id="189426"/>
    <lineage>
        <taxon>Bacteria</taxon>
        <taxon>Bacillati</taxon>
        <taxon>Bacillota</taxon>
        <taxon>Bacilli</taxon>
        <taxon>Bacillales</taxon>
        <taxon>Paenibacillaceae</taxon>
        <taxon>Paenibacillus</taxon>
    </lineage>
</organism>
<dbReference type="Proteomes" id="UP000249163">
    <property type="component" value="Chromosome"/>
</dbReference>
<dbReference type="AlphaFoldDB" id="A0AAD0KMI0"/>
<proteinExistence type="predicted"/>
<evidence type="ECO:0000313" key="1">
    <source>
        <dbReference type="EMBL" id="AWV33513.1"/>
    </source>
</evidence>
<sequence length="68" mass="7649">MAYLSAKVSTSEERRTLLHFALQGHGFVFLADLFYERNHLKDVNVQLDKALVMCNSSKRVGARGCFAS</sequence>
<gene>
    <name evidence="1" type="ORF">CD191_13285</name>
</gene>
<protein>
    <submittedName>
        <fullName evidence="1">Uncharacterized protein</fullName>
    </submittedName>
</protein>
<evidence type="ECO:0000313" key="2">
    <source>
        <dbReference type="Proteomes" id="UP000249163"/>
    </source>
</evidence>
<name>A0AAD0KMI0_9BACL</name>
<reference evidence="1 2" key="1">
    <citation type="submission" date="2017-06" db="EMBL/GenBank/DDBJ databases">
        <title>Complete genome sequence of Paenibacillus odorifer CBA7130.</title>
        <authorList>
            <person name="Nam Y.-D."/>
            <person name="Kang J."/>
            <person name="Chung W.-H."/>
        </authorList>
    </citation>
    <scope>NUCLEOTIDE SEQUENCE [LARGE SCALE GENOMIC DNA]</scope>
    <source>
        <strain evidence="1 2">CBA7130</strain>
    </source>
</reference>
<accession>A0AAD0KMI0</accession>